<feature type="domain" description="PAC" evidence="15">
    <location>
        <begin position="631"/>
        <end position="683"/>
    </location>
</feature>
<dbReference type="InterPro" id="IPR036097">
    <property type="entry name" value="HisK_dim/P_sf"/>
</dbReference>
<dbReference type="PROSITE" id="PS50109">
    <property type="entry name" value="HIS_KIN"/>
    <property type="match status" value="1"/>
</dbReference>
<dbReference type="InterPro" id="IPR035965">
    <property type="entry name" value="PAS-like_dom_sf"/>
</dbReference>
<evidence type="ECO:0000256" key="3">
    <source>
        <dbReference type="ARBA" id="ARBA00012438"/>
    </source>
</evidence>
<dbReference type="EC" id="2.7.13.3" evidence="3"/>
<dbReference type="Proteomes" id="UP001168537">
    <property type="component" value="Unassembled WGS sequence"/>
</dbReference>
<dbReference type="Pfam" id="PF00512">
    <property type="entry name" value="HisKA"/>
    <property type="match status" value="1"/>
</dbReference>
<feature type="domain" description="Histidine kinase" evidence="13">
    <location>
        <begin position="708"/>
        <end position="927"/>
    </location>
</feature>
<dbReference type="InterPro" id="IPR005467">
    <property type="entry name" value="His_kinase_dom"/>
</dbReference>
<dbReference type="Pfam" id="PF02518">
    <property type="entry name" value="HATPase_c"/>
    <property type="match status" value="1"/>
</dbReference>
<feature type="transmembrane region" description="Helical" evidence="12">
    <location>
        <begin position="12"/>
        <end position="32"/>
    </location>
</feature>
<dbReference type="PROSITE" id="PS50113">
    <property type="entry name" value="PAC"/>
    <property type="match status" value="1"/>
</dbReference>
<comment type="subcellular location">
    <subcellularLocation>
        <location evidence="2">Cell membrane</location>
        <topology evidence="2">Multi-pass membrane protein</topology>
    </subcellularLocation>
</comment>
<dbReference type="SMART" id="SM00387">
    <property type="entry name" value="HATPase_c"/>
    <property type="match status" value="1"/>
</dbReference>
<organism evidence="16 17">
    <name type="scientific">Nocardioides abyssi</name>
    <dbReference type="NCBI Taxonomy" id="3058370"/>
    <lineage>
        <taxon>Bacteria</taxon>
        <taxon>Bacillati</taxon>
        <taxon>Actinomycetota</taxon>
        <taxon>Actinomycetes</taxon>
        <taxon>Propionibacteriales</taxon>
        <taxon>Nocardioidaceae</taxon>
        <taxon>Nocardioides</taxon>
    </lineage>
</organism>
<dbReference type="CDD" id="cd00082">
    <property type="entry name" value="HisKA"/>
    <property type="match status" value="1"/>
</dbReference>
<dbReference type="InterPro" id="IPR013767">
    <property type="entry name" value="PAS_fold"/>
</dbReference>
<keyword evidence="10" id="KW-0902">Two-component regulatory system</keyword>
<feature type="transmembrane region" description="Helical" evidence="12">
    <location>
        <begin position="153"/>
        <end position="172"/>
    </location>
</feature>
<dbReference type="InterPro" id="IPR001610">
    <property type="entry name" value="PAC"/>
</dbReference>
<dbReference type="EMBL" id="JAUHJR010000007">
    <property type="protein sequence ID" value="MDN4162895.1"/>
    <property type="molecule type" value="Genomic_DNA"/>
</dbReference>
<evidence type="ECO:0000256" key="5">
    <source>
        <dbReference type="ARBA" id="ARBA00022553"/>
    </source>
</evidence>
<feature type="domain" description="PAS" evidence="14">
    <location>
        <begin position="547"/>
        <end position="627"/>
    </location>
</feature>
<comment type="caution">
    <text evidence="16">The sequence shown here is derived from an EMBL/GenBank/DDBJ whole genome shotgun (WGS) entry which is preliminary data.</text>
</comment>
<dbReference type="PRINTS" id="PR00344">
    <property type="entry name" value="BCTRLSENSOR"/>
</dbReference>
<dbReference type="InterPro" id="IPR003594">
    <property type="entry name" value="HATPase_dom"/>
</dbReference>
<dbReference type="InterPro" id="IPR000700">
    <property type="entry name" value="PAS-assoc_C"/>
</dbReference>
<proteinExistence type="predicted"/>
<feature type="transmembrane region" description="Helical" evidence="12">
    <location>
        <begin position="62"/>
        <end position="78"/>
    </location>
</feature>
<evidence type="ECO:0000313" key="16">
    <source>
        <dbReference type="EMBL" id="MDN4162895.1"/>
    </source>
</evidence>
<dbReference type="InterPro" id="IPR004358">
    <property type="entry name" value="Sig_transdc_His_kin-like_C"/>
</dbReference>
<evidence type="ECO:0000259" key="14">
    <source>
        <dbReference type="PROSITE" id="PS50112"/>
    </source>
</evidence>
<dbReference type="NCBIfam" id="TIGR00229">
    <property type="entry name" value="sensory_box"/>
    <property type="match status" value="2"/>
</dbReference>
<dbReference type="Gene3D" id="3.30.565.10">
    <property type="entry name" value="Histidine kinase-like ATPase, C-terminal domain"/>
    <property type="match status" value="1"/>
</dbReference>
<dbReference type="SUPFAM" id="SSF55874">
    <property type="entry name" value="ATPase domain of HSP90 chaperone/DNA topoisomerase II/histidine kinase"/>
    <property type="match status" value="1"/>
</dbReference>
<dbReference type="Gene3D" id="3.30.450.20">
    <property type="entry name" value="PAS domain"/>
    <property type="match status" value="3"/>
</dbReference>
<dbReference type="InterPro" id="IPR003661">
    <property type="entry name" value="HisK_dim/P_dom"/>
</dbReference>
<keyword evidence="8" id="KW-0418">Kinase</keyword>
<comment type="catalytic activity">
    <reaction evidence="1">
        <text>ATP + protein L-histidine = ADP + protein N-phospho-L-histidine.</text>
        <dbReference type="EC" id="2.7.13.3"/>
    </reaction>
</comment>
<protein>
    <recommendedName>
        <fullName evidence="3">histidine kinase</fullName>
        <ecNumber evidence="3">2.7.13.3</ecNumber>
    </recommendedName>
</protein>
<dbReference type="SUPFAM" id="SSF47384">
    <property type="entry name" value="Homodimeric domain of signal transducing histidine kinase"/>
    <property type="match status" value="1"/>
</dbReference>
<feature type="transmembrane region" description="Helical" evidence="12">
    <location>
        <begin position="119"/>
        <end position="141"/>
    </location>
</feature>
<evidence type="ECO:0000313" key="17">
    <source>
        <dbReference type="Proteomes" id="UP001168537"/>
    </source>
</evidence>
<dbReference type="Pfam" id="PF05231">
    <property type="entry name" value="MASE1"/>
    <property type="match status" value="1"/>
</dbReference>
<keyword evidence="6" id="KW-0808">Transferase</keyword>
<keyword evidence="17" id="KW-1185">Reference proteome</keyword>
<dbReference type="PROSITE" id="PS50112">
    <property type="entry name" value="PAS"/>
    <property type="match status" value="2"/>
</dbReference>
<evidence type="ECO:0000256" key="2">
    <source>
        <dbReference type="ARBA" id="ARBA00004651"/>
    </source>
</evidence>
<dbReference type="SMART" id="SM00388">
    <property type="entry name" value="HisKA"/>
    <property type="match status" value="1"/>
</dbReference>
<keyword evidence="11 12" id="KW-0472">Membrane</keyword>
<evidence type="ECO:0000256" key="11">
    <source>
        <dbReference type="ARBA" id="ARBA00023136"/>
    </source>
</evidence>
<keyword evidence="9 12" id="KW-1133">Transmembrane helix</keyword>
<reference evidence="16" key="1">
    <citation type="submission" date="2023-06" db="EMBL/GenBank/DDBJ databases">
        <title>Draft genome sequence of Nocardioides sp. SOB72.</title>
        <authorList>
            <person name="Zhang G."/>
        </authorList>
    </citation>
    <scope>NUCLEOTIDE SEQUENCE</scope>
    <source>
        <strain evidence="16">SOB72</strain>
    </source>
</reference>
<name>A0ABT8EXJ3_9ACTN</name>
<dbReference type="Gene3D" id="1.10.287.130">
    <property type="match status" value="1"/>
</dbReference>
<feature type="transmembrane region" description="Helical" evidence="12">
    <location>
        <begin position="184"/>
        <end position="202"/>
    </location>
</feature>
<dbReference type="InterPro" id="IPR007895">
    <property type="entry name" value="MASE1"/>
</dbReference>
<dbReference type="InterPro" id="IPR036890">
    <property type="entry name" value="HATPase_C_sf"/>
</dbReference>
<feature type="transmembrane region" description="Helical" evidence="12">
    <location>
        <begin position="38"/>
        <end position="55"/>
    </location>
</feature>
<accession>A0ABT8EXJ3</accession>
<dbReference type="RefSeq" id="WP_300962035.1">
    <property type="nucleotide sequence ID" value="NZ_JAUHJR010000007.1"/>
</dbReference>
<evidence type="ECO:0000256" key="9">
    <source>
        <dbReference type="ARBA" id="ARBA00022989"/>
    </source>
</evidence>
<dbReference type="Pfam" id="PF00989">
    <property type="entry name" value="PAS"/>
    <property type="match status" value="1"/>
</dbReference>
<dbReference type="SMART" id="SM00086">
    <property type="entry name" value="PAC"/>
    <property type="match status" value="2"/>
</dbReference>
<evidence type="ECO:0000259" key="15">
    <source>
        <dbReference type="PROSITE" id="PS50113"/>
    </source>
</evidence>
<evidence type="ECO:0000256" key="1">
    <source>
        <dbReference type="ARBA" id="ARBA00000085"/>
    </source>
</evidence>
<evidence type="ECO:0000259" key="13">
    <source>
        <dbReference type="PROSITE" id="PS50109"/>
    </source>
</evidence>
<dbReference type="InterPro" id="IPR000014">
    <property type="entry name" value="PAS"/>
</dbReference>
<feature type="domain" description="PAS" evidence="14">
    <location>
        <begin position="427"/>
        <end position="471"/>
    </location>
</feature>
<dbReference type="SUPFAM" id="SSF55785">
    <property type="entry name" value="PYP-like sensor domain (PAS domain)"/>
    <property type="match status" value="3"/>
</dbReference>
<dbReference type="PANTHER" id="PTHR43047">
    <property type="entry name" value="TWO-COMPONENT HISTIDINE PROTEIN KINASE"/>
    <property type="match status" value="1"/>
</dbReference>
<dbReference type="SMART" id="SM00091">
    <property type="entry name" value="PAS"/>
    <property type="match status" value="3"/>
</dbReference>
<sequence>MTRPDRRELAGSWTIALLAATWLAGVLAIWVTPDGFPVASWWPAAGIATALVALSPLRRAPALGLGVGLASLAANLVAGRDLDVSSWFAAANGAEAVAAGVVLKRLRDRVPRLRSHEDFIRLVLAALTGGAVVAVGAAAAVRVTYGGPVLETAPLVLFSHAAAILVVAPLALARSRGTRQGTDAEAWVQCLLTLAVAGLVFGSEQSSALAFAPLPLLVWGALRFGVRTVAWELCAFALLNTALTDRGHGPFGQAYADGDLGPLQAAALTQGYLVCAVVLTLPLAIAVQQRHALLHRVSADEELFRRNFTESLVGMLLLRAEGDRLVVVELNDRATRTLGGDRDRLLGRPLDEVVTAVDAPTPAGAVVADLLARRRDAWSAPCSVPGRPGARLEVAVALLSGGADAVLSAQVLDVSAEHEARQRLETAEKLTSATLDTAACIILMTDTEGRIVRVNAATTEITGHDEKDLLGLPVWETPVAPSDTNDIEALFVWPNRSGQPVIRERDLVTKDGRRLRVVWNNNVVRDEHGHAAYAVMTGVDVTTERANAGLVTHLMQAEISTALVGVDTRGRITVFNSGAGHLLGVDPHEVVGQPFTVLLDPAELVERAGTDDPERAFAALARAVGAGRESSVRDWTWVSRGGRRRVVAMTTSVTHDAFGDQVGYLVVGRDVTEQRESQELLVAALEKERHAVERLQALDDAKNEFVSTVSHELRTPVTSIVGYTEMLQDGSLVDPVPDQLPLLDSIARNGQRLIALCNDLLALSGLDAGTTQWQRERVDLGGVLPAVEEAVRPLLGGRRLDVRWEAPPGPVLVTGDRAQLERVLLNLVGNAVKFTEDGGTVTCRLRREGTDALLEVVDTGIGIPREEQDGLFQKFFRSTTAQKRAIQGTGLGLSIVAAIVAAHGGRVGVESEHLAGTTFTVCLPLAA</sequence>
<feature type="transmembrane region" description="Helical" evidence="12">
    <location>
        <begin position="84"/>
        <end position="103"/>
    </location>
</feature>
<keyword evidence="5" id="KW-0597">Phosphoprotein</keyword>
<evidence type="ECO:0000256" key="8">
    <source>
        <dbReference type="ARBA" id="ARBA00022777"/>
    </source>
</evidence>
<dbReference type="Pfam" id="PF13426">
    <property type="entry name" value="PAS_9"/>
    <property type="match status" value="1"/>
</dbReference>
<evidence type="ECO:0000256" key="4">
    <source>
        <dbReference type="ARBA" id="ARBA00022475"/>
    </source>
</evidence>
<keyword evidence="7 12" id="KW-0812">Transmembrane</keyword>
<gene>
    <name evidence="16" type="ORF">QWY29_16115</name>
</gene>
<dbReference type="PANTHER" id="PTHR43047:SF72">
    <property type="entry name" value="OSMOSENSING HISTIDINE PROTEIN KINASE SLN1"/>
    <property type="match status" value="1"/>
</dbReference>
<keyword evidence="4" id="KW-1003">Cell membrane</keyword>
<evidence type="ECO:0000256" key="6">
    <source>
        <dbReference type="ARBA" id="ARBA00022679"/>
    </source>
</evidence>
<evidence type="ECO:0000256" key="12">
    <source>
        <dbReference type="SAM" id="Phobius"/>
    </source>
</evidence>
<evidence type="ECO:0000256" key="7">
    <source>
        <dbReference type="ARBA" id="ARBA00022692"/>
    </source>
</evidence>
<evidence type="ECO:0000256" key="10">
    <source>
        <dbReference type="ARBA" id="ARBA00023012"/>
    </source>
</evidence>
<dbReference type="CDD" id="cd00130">
    <property type="entry name" value="PAS"/>
    <property type="match status" value="2"/>
</dbReference>